<accession>A0A5D0CWS5</accession>
<dbReference type="PROSITE" id="PS51257">
    <property type="entry name" value="PROKAR_LIPOPROTEIN"/>
    <property type="match status" value="1"/>
</dbReference>
<evidence type="ECO:0000256" key="1">
    <source>
        <dbReference type="SAM" id="MobiDB-lite"/>
    </source>
</evidence>
<keyword evidence="6" id="KW-1185">Reference proteome</keyword>
<name>A0A5D0CWS5_9BACL</name>
<dbReference type="EMBL" id="VSDO01000001">
    <property type="protein sequence ID" value="TYA14439.1"/>
    <property type="molecule type" value="Genomic_DNA"/>
</dbReference>
<comment type="caution">
    <text evidence="5">The sequence shown here is derived from an EMBL/GenBank/DDBJ whole genome shotgun (WGS) entry which is preliminary data.</text>
</comment>
<feature type="signal peptide" evidence="3">
    <location>
        <begin position="1"/>
        <end position="21"/>
    </location>
</feature>
<dbReference type="OrthoDB" id="5381491at2"/>
<reference evidence="5 6" key="1">
    <citation type="submission" date="2019-08" db="EMBL/GenBank/DDBJ databases">
        <title>Genome sequencing of Paenibacillus faecis DSM 23593(T).</title>
        <authorList>
            <person name="Kook J.-K."/>
            <person name="Park S.-N."/>
            <person name="Lim Y.K."/>
        </authorList>
    </citation>
    <scope>NUCLEOTIDE SEQUENCE [LARGE SCALE GENOMIC DNA]</scope>
    <source>
        <strain evidence="5 6">DSM 23593</strain>
    </source>
</reference>
<feature type="domain" description="DUF4349" evidence="4">
    <location>
        <begin position="106"/>
        <end position="319"/>
    </location>
</feature>
<evidence type="ECO:0000259" key="4">
    <source>
        <dbReference type="Pfam" id="PF14257"/>
    </source>
</evidence>
<feature type="transmembrane region" description="Helical" evidence="2">
    <location>
        <begin position="294"/>
        <end position="320"/>
    </location>
</feature>
<keyword evidence="2" id="KW-0812">Transmembrane</keyword>
<feature type="chain" id="PRO_5038721439" evidence="3">
    <location>
        <begin position="22"/>
        <end position="352"/>
    </location>
</feature>
<gene>
    <name evidence="5" type="ORF">FRY98_01755</name>
</gene>
<evidence type="ECO:0000256" key="2">
    <source>
        <dbReference type="SAM" id="Phobius"/>
    </source>
</evidence>
<dbReference type="InterPro" id="IPR025645">
    <property type="entry name" value="DUF4349"/>
</dbReference>
<dbReference type="RefSeq" id="WP_148450000.1">
    <property type="nucleotide sequence ID" value="NZ_VSDO01000001.1"/>
</dbReference>
<feature type="region of interest" description="Disordered" evidence="1">
    <location>
        <begin position="328"/>
        <end position="352"/>
    </location>
</feature>
<feature type="compositionally biased region" description="Low complexity" evidence="1">
    <location>
        <begin position="74"/>
        <end position="85"/>
    </location>
</feature>
<dbReference type="AlphaFoldDB" id="A0A5D0CWS5"/>
<keyword evidence="2" id="KW-0472">Membrane</keyword>
<sequence>MKKRWGSIAASLGLVMVFLLGGCGSADKSASNVSSADSGSGGGYASDELSVATAENMAEVSDAKGAADGGAAGGEAEAPASAGEKAASRVGGGVQVSSFEEGLNKKLIYEANVTIEVEDFNRVQSEIRNLVTLTGGYIVEFSENQSDSERGGTFILKVPASGFSSFLDELEKLKSTSFQQSIRGQDVSEEYVDLESRLKVKQAMEARYLKFVNEATKTDELVKFANELERIQTEIEQIKGRMRFIDNHVAFSTVEIRVFQPLEDTVSKLDKEQPPLLQRAEQALSGSLKVISMILQWIVIVLAGALPLILIAALIVAVYVPVRKKRRKSQHVRNSEYPESPGQADSDEVEPK</sequence>
<keyword evidence="2" id="KW-1133">Transmembrane helix</keyword>
<feature type="region of interest" description="Disordered" evidence="1">
    <location>
        <begin position="64"/>
        <end position="87"/>
    </location>
</feature>
<evidence type="ECO:0000313" key="6">
    <source>
        <dbReference type="Proteomes" id="UP000325218"/>
    </source>
</evidence>
<evidence type="ECO:0000313" key="5">
    <source>
        <dbReference type="EMBL" id="TYA14439.1"/>
    </source>
</evidence>
<keyword evidence="3" id="KW-0732">Signal</keyword>
<organism evidence="5 6">
    <name type="scientific">Paenibacillus faecis</name>
    <dbReference type="NCBI Taxonomy" id="862114"/>
    <lineage>
        <taxon>Bacteria</taxon>
        <taxon>Bacillati</taxon>
        <taxon>Bacillota</taxon>
        <taxon>Bacilli</taxon>
        <taxon>Bacillales</taxon>
        <taxon>Paenibacillaceae</taxon>
        <taxon>Paenibacillus</taxon>
    </lineage>
</organism>
<dbReference type="Proteomes" id="UP000325218">
    <property type="component" value="Unassembled WGS sequence"/>
</dbReference>
<proteinExistence type="predicted"/>
<protein>
    <submittedName>
        <fullName evidence="5">DUF4349 domain-containing protein</fullName>
    </submittedName>
</protein>
<evidence type="ECO:0000256" key="3">
    <source>
        <dbReference type="SAM" id="SignalP"/>
    </source>
</evidence>
<dbReference type="Pfam" id="PF14257">
    <property type="entry name" value="DUF4349"/>
    <property type="match status" value="1"/>
</dbReference>